<evidence type="ECO:0000256" key="1">
    <source>
        <dbReference type="ARBA" id="ARBA00007274"/>
    </source>
</evidence>
<dbReference type="InterPro" id="IPR041561">
    <property type="entry name" value="PglD_N"/>
</dbReference>
<evidence type="ECO:0000313" key="7">
    <source>
        <dbReference type="Proteomes" id="UP000652176"/>
    </source>
</evidence>
<dbReference type="PROSITE" id="PS00101">
    <property type="entry name" value="HEXAPEP_TRANSFERASES"/>
    <property type="match status" value="1"/>
</dbReference>
<keyword evidence="4" id="KW-0012">Acyltransferase</keyword>
<dbReference type="CDD" id="cd03360">
    <property type="entry name" value="LbH_AT_putative"/>
    <property type="match status" value="1"/>
</dbReference>
<dbReference type="EMBL" id="JACXSS010000001">
    <property type="protein sequence ID" value="MBD9355071.1"/>
    <property type="molecule type" value="Genomic_DNA"/>
</dbReference>
<dbReference type="PANTHER" id="PTHR43300:SF7">
    <property type="entry name" value="UDP-N-ACETYLBACILLOSAMINE N-ACETYLTRANSFERASE"/>
    <property type="match status" value="1"/>
</dbReference>
<dbReference type="Proteomes" id="UP000652176">
    <property type="component" value="Unassembled WGS sequence"/>
</dbReference>
<feature type="domain" description="PglD N-terminal" evidence="5">
    <location>
        <begin position="5"/>
        <end position="70"/>
    </location>
</feature>
<evidence type="ECO:0000256" key="2">
    <source>
        <dbReference type="ARBA" id="ARBA00022679"/>
    </source>
</evidence>
<organism evidence="6 7">
    <name type="scientific">Methylomonas albis</name>
    <dbReference type="NCBI Taxonomy" id="1854563"/>
    <lineage>
        <taxon>Bacteria</taxon>
        <taxon>Pseudomonadati</taxon>
        <taxon>Pseudomonadota</taxon>
        <taxon>Gammaproteobacteria</taxon>
        <taxon>Methylococcales</taxon>
        <taxon>Methylococcaceae</taxon>
        <taxon>Methylomonas</taxon>
    </lineage>
</organism>
<dbReference type="RefSeq" id="WP_192373475.1">
    <property type="nucleotide sequence ID" value="NZ_CAJHIV010000001.1"/>
</dbReference>
<accession>A0ABR9CX38</accession>
<dbReference type="InterPro" id="IPR001451">
    <property type="entry name" value="Hexapep"/>
</dbReference>
<keyword evidence="7" id="KW-1185">Reference proteome</keyword>
<reference evidence="6 7" key="1">
    <citation type="submission" date="2020-09" db="EMBL/GenBank/DDBJ databases">
        <title>Methylomonas albis sp. nov. and Methylomonas fluvii sp. nov.: Two cold-adapted methanotrophs from the River Elbe and an amended description of Methylovulum psychrotolerans strain Eb1.</title>
        <authorList>
            <person name="Bussmann I.K."/>
            <person name="Klings K.-W."/>
            <person name="Warnstedt J."/>
            <person name="Hoppert M."/>
            <person name="Saborowski A."/>
            <person name="Horn F."/>
            <person name="Liebner S."/>
        </authorList>
    </citation>
    <scope>NUCLEOTIDE SEQUENCE [LARGE SCALE GENOMIC DNA]</scope>
    <source>
        <strain evidence="6 7">EbA</strain>
    </source>
</reference>
<dbReference type="InterPro" id="IPR011004">
    <property type="entry name" value="Trimer_LpxA-like_sf"/>
</dbReference>
<dbReference type="Gene3D" id="3.40.50.20">
    <property type="match status" value="1"/>
</dbReference>
<dbReference type="Pfam" id="PF00132">
    <property type="entry name" value="Hexapep"/>
    <property type="match status" value="2"/>
</dbReference>
<proteinExistence type="inferred from homology"/>
<dbReference type="Gene3D" id="2.160.10.10">
    <property type="entry name" value="Hexapeptide repeat proteins"/>
    <property type="match status" value="1"/>
</dbReference>
<dbReference type="NCBIfam" id="TIGR03570">
    <property type="entry name" value="NeuD_NnaD"/>
    <property type="match status" value="1"/>
</dbReference>
<evidence type="ECO:0000259" key="5">
    <source>
        <dbReference type="Pfam" id="PF17836"/>
    </source>
</evidence>
<keyword evidence="2" id="KW-0808">Transferase</keyword>
<evidence type="ECO:0000256" key="4">
    <source>
        <dbReference type="ARBA" id="ARBA00023315"/>
    </source>
</evidence>
<comment type="similarity">
    <text evidence="1">Belongs to the transferase hexapeptide repeat family.</text>
</comment>
<name>A0ABR9CX38_9GAMM</name>
<dbReference type="PANTHER" id="PTHR43300">
    <property type="entry name" value="ACETYLTRANSFERASE"/>
    <property type="match status" value="1"/>
</dbReference>
<protein>
    <submittedName>
        <fullName evidence="6">Acetyltransferase</fullName>
    </submittedName>
</protein>
<dbReference type="SUPFAM" id="SSF51161">
    <property type="entry name" value="Trimeric LpxA-like enzymes"/>
    <property type="match status" value="1"/>
</dbReference>
<gene>
    <name evidence="6" type="ORF">IE877_04105</name>
</gene>
<keyword evidence="3" id="KW-0677">Repeat</keyword>
<evidence type="ECO:0000256" key="3">
    <source>
        <dbReference type="ARBA" id="ARBA00022737"/>
    </source>
</evidence>
<comment type="caution">
    <text evidence="6">The sequence shown here is derived from an EMBL/GenBank/DDBJ whole genome shotgun (WGS) entry which is preliminary data.</text>
</comment>
<dbReference type="InterPro" id="IPR050179">
    <property type="entry name" value="Trans_hexapeptide_repeat"/>
</dbReference>
<dbReference type="Pfam" id="PF17836">
    <property type="entry name" value="PglD_N"/>
    <property type="match status" value="1"/>
</dbReference>
<sequence length="215" mass="22389">MSKPVILLGSGGHARVLLDMLRRLEIEILGIADPHRLPGSEHFGVRILGDDSAIRAYATDGIALVNGIGSLPGDADLRATLYQRCVAQGYRFQTVVDPRAFAAGDVQLAEGVQVMAGVIIQAGTKIAENCIVNSGAIVEHDCCVGRDVHIAPGAVLSGGVELGDKVHIGTGATIIQGIRIGSGSVVGAGSVVTRDVGCKQIVYPPRSHIQDLQQD</sequence>
<dbReference type="InterPro" id="IPR020019">
    <property type="entry name" value="AcTrfase_PglD-like"/>
</dbReference>
<evidence type="ECO:0000313" key="6">
    <source>
        <dbReference type="EMBL" id="MBD9355071.1"/>
    </source>
</evidence>
<dbReference type="InterPro" id="IPR018357">
    <property type="entry name" value="Hexapep_transf_CS"/>
</dbReference>